<dbReference type="Proteomes" id="UP001057375">
    <property type="component" value="Unassembled WGS sequence"/>
</dbReference>
<dbReference type="EMBL" id="BQXS01000870">
    <property type="protein sequence ID" value="GKT29502.1"/>
    <property type="molecule type" value="Genomic_DNA"/>
</dbReference>
<organism evidence="1 2">
    <name type="scientific">Aduncisulcus paluster</name>
    <dbReference type="NCBI Taxonomy" id="2918883"/>
    <lineage>
        <taxon>Eukaryota</taxon>
        <taxon>Metamonada</taxon>
        <taxon>Carpediemonas-like organisms</taxon>
        <taxon>Aduncisulcus</taxon>
    </lineage>
</organism>
<keyword evidence="2" id="KW-1185">Reference proteome</keyword>
<accession>A0ABQ5KC53</accession>
<comment type="caution">
    <text evidence="1">The sequence shown here is derived from an EMBL/GenBank/DDBJ whole genome shotgun (WGS) entry which is preliminary data.</text>
</comment>
<protein>
    <submittedName>
        <fullName evidence="1">Succinylglutamate desuccinylase/aspartoacylase family protein</fullName>
    </submittedName>
</protein>
<sequence>MLKSLTCYALHERGIPAMAVEVSKDIMDLGWKVNQQLRATVYLLHEFGLELEVPDFSFPKSQNGQGVEVLINGKPLRGKALSCDRPNLNLLTAPRMALSQFPALEVRIDGNRQVTTNVRWKGSKPDLPEVN</sequence>
<evidence type="ECO:0000313" key="1">
    <source>
        <dbReference type="EMBL" id="GKT29502.1"/>
    </source>
</evidence>
<gene>
    <name evidence="1" type="ORF">ADUPG1_001208</name>
</gene>
<name>A0ABQ5KC53_9EUKA</name>
<reference evidence="1" key="1">
    <citation type="submission" date="2022-03" db="EMBL/GenBank/DDBJ databases">
        <title>Draft genome sequence of Aduncisulcus paluster, a free-living microaerophilic Fornicata.</title>
        <authorList>
            <person name="Yuyama I."/>
            <person name="Kume K."/>
            <person name="Tamura T."/>
            <person name="Inagaki Y."/>
            <person name="Hashimoto T."/>
        </authorList>
    </citation>
    <scope>NUCLEOTIDE SEQUENCE</scope>
    <source>
        <strain evidence="1">NY0171</strain>
    </source>
</reference>
<proteinExistence type="predicted"/>
<evidence type="ECO:0000313" key="2">
    <source>
        <dbReference type="Proteomes" id="UP001057375"/>
    </source>
</evidence>
<feature type="non-terminal residue" evidence="1">
    <location>
        <position position="131"/>
    </location>
</feature>